<comment type="caution">
    <text evidence="2">The sequence shown here is derived from an EMBL/GenBank/DDBJ whole genome shotgun (WGS) entry which is preliminary data.</text>
</comment>
<evidence type="ECO:0000256" key="1">
    <source>
        <dbReference type="SAM" id="Phobius"/>
    </source>
</evidence>
<keyword evidence="1" id="KW-1133">Transmembrane helix</keyword>
<gene>
    <name evidence="2" type="ORF">ACFQPC_05225</name>
</gene>
<dbReference type="Proteomes" id="UP001596542">
    <property type="component" value="Unassembled WGS sequence"/>
</dbReference>
<name>A0ABW2I8U0_9BURK</name>
<keyword evidence="3" id="KW-1185">Reference proteome</keyword>
<keyword evidence="1" id="KW-0812">Transmembrane</keyword>
<dbReference type="Pfam" id="PF18159">
    <property type="entry name" value="S_4TM"/>
    <property type="match status" value="1"/>
</dbReference>
<keyword evidence="1" id="KW-0472">Membrane</keyword>
<dbReference type="InterPro" id="IPR049920">
    <property type="entry name" value="IK1_05631-like"/>
</dbReference>
<protein>
    <submittedName>
        <fullName evidence="2">S-4TM family putative pore-forming effector</fullName>
    </submittedName>
</protein>
<feature type="transmembrane region" description="Helical" evidence="1">
    <location>
        <begin position="64"/>
        <end position="83"/>
    </location>
</feature>
<dbReference type="EMBL" id="JBHTBU010000001">
    <property type="protein sequence ID" value="MFC7287434.1"/>
    <property type="molecule type" value="Genomic_DNA"/>
</dbReference>
<evidence type="ECO:0000313" key="2">
    <source>
        <dbReference type="EMBL" id="MFC7287434.1"/>
    </source>
</evidence>
<evidence type="ECO:0000313" key="3">
    <source>
        <dbReference type="Proteomes" id="UP001596542"/>
    </source>
</evidence>
<dbReference type="RefSeq" id="WP_124574088.1">
    <property type="nucleotide sequence ID" value="NZ_JBHTBU010000001.1"/>
</dbReference>
<organism evidence="2 3">
    <name type="scientific">Herminiimonas glaciei</name>
    <dbReference type="NCBI Taxonomy" id="523788"/>
    <lineage>
        <taxon>Bacteria</taxon>
        <taxon>Pseudomonadati</taxon>
        <taxon>Pseudomonadota</taxon>
        <taxon>Betaproteobacteria</taxon>
        <taxon>Burkholderiales</taxon>
        <taxon>Oxalobacteraceae</taxon>
        <taxon>Herminiimonas</taxon>
    </lineage>
</organism>
<accession>A0ABW2I8U0</accession>
<feature type="transmembrane region" description="Helical" evidence="1">
    <location>
        <begin position="204"/>
        <end position="224"/>
    </location>
</feature>
<feature type="transmembrane region" description="Helical" evidence="1">
    <location>
        <begin position="179"/>
        <end position="198"/>
    </location>
</feature>
<reference evidence="3" key="1">
    <citation type="journal article" date="2019" name="Int. J. Syst. Evol. Microbiol.">
        <title>The Global Catalogue of Microorganisms (GCM) 10K type strain sequencing project: providing services to taxonomists for standard genome sequencing and annotation.</title>
        <authorList>
            <consortium name="The Broad Institute Genomics Platform"/>
            <consortium name="The Broad Institute Genome Sequencing Center for Infectious Disease"/>
            <person name="Wu L."/>
            <person name="Ma J."/>
        </authorList>
    </citation>
    <scope>NUCLEOTIDE SEQUENCE [LARGE SCALE GENOMIC DNA]</scope>
    <source>
        <strain evidence="3">KACC 12508</strain>
    </source>
</reference>
<proteinExistence type="predicted"/>
<feature type="transmembrane region" description="Helical" evidence="1">
    <location>
        <begin position="30"/>
        <end position="52"/>
    </location>
</feature>
<sequence length="312" mass="35439">MNNIVKKQNSETSIKRLAAQSALYSSAKNFLAAQFVFSVPVAVLIAFVALTLDKELFGLPKTDIAWFVGLSSGMSFLLIELYLNPVMNYKKETAAKIQQYFDSDVLGIPMCNITYGKPLDQEIVEVWAEESFTSGTPKEEFTNWYRVEVDALPMEVARIICQRANCWWDEDLRRRYNKMIRVVGIALFVVILIIVLALDCTITIILGLIVPLILPFVSVASKVIQENLEAITRLASMREAINDVWQRILTNVATNEELIGFANTIQAGIYNNRRNNPLVFDWIHRRSKRKHEDTTSATTASYVAEYRRSRAS</sequence>